<protein>
    <submittedName>
        <fullName evidence="4">Putative exodeoxyribonuclease</fullName>
    </submittedName>
</protein>
<dbReference type="RefSeq" id="YP_009125143.1">
    <property type="nucleotide sequence ID" value="NC_026594.1"/>
</dbReference>
<evidence type="ECO:0000313" key="4">
    <source>
        <dbReference type="EMBL" id="CEF89679.1"/>
    </source>
</evidence>
<dbReference type="InterPro" id="IPR036397">
    <property type="entry name" value="RNaseH_sf"/>
</dbReference>
<dbReference type="GO" id="GO:0008408">
    <property type="term" value="F:3'-5' exonuclease activity"/>
    <property type="evidence" value="ECO:0007669"/>
    <property type="project" value="TreeGrafter"/>
</dbReference>
<accession>A0A0A1IWL5</accession>
<dbReference type="PANTHER" id="PTHR30231:SF4">
    <property type="entry name" value="PROTEIN NEN2"/>
    <property type="match status" value="1"/>
</dbReference>
<proteinExistence type="predicted"/>
<dbReference type="Pfam" id="PF12843">
    <property type="entry name" value="QSregVF_b"/>
    <property type="match status" value="1"/>
</dbReference>
<dbReference type="SUPFAM" id="SSF53098">
    <property type="entry name" value="Ribonuclease H-like"/>
    <property type="match status" value="1"/>
</dbReference>
<dbReference type="CDD" id="cd06127">
    <property type="entry name" value="DEDDh"/>
    <property type="match status" value="1"/>
</dbReference>
<keyword evidence="3" id="KW-0269">Exonuclease</keyword>
<evidence type="ECO:0000256" key="3">
    <source>
        <dbReference type="ARBA" id="ARBA00022839"/>
    </source>
</evidence>
<name>A0A0A1IWL5_9CAUD</name>
<dbReference type="PANTHER" id="PTHR30231">
    <property type="entry name" value="DNA POLYMERASE III SUBUNIT EPSILON"/>
    <property type="match status" value="1"/>
</dbReference>
<evidence type="ECO:0000313" key="5">
    <source>
        <dbReference type="Proteomes" id="UP000030226"/>
    </source>
</evidence>
<dbReference type="InterPro" id="IPR012337">
    <property type="entry name" value="RNaseH-like_sf"/>
</dbReference>
<keyword evidence="1" id="KW-0540">Nuclease</keyword>
<evidence type="ECO:0000256" key="2">
    <source>
        <dbReference type="ARBA" id="ARBA00022801"/>
    </source>
</evidence>
<dbReference type="Proteomes" id="UP000030226">
    <property type="component" value="Segment"/>
</dbReference>
<organism evidence="4 5">
    <name type="scientific">Pseudomonas phage vB_PaeS_PAO1_Ab18</name>
    <dbReference type="NCBI Taxonomy" id="1548905"/>
    <lineage>
        <taxon>Viruses</taxon>
        <taxon>Duplodnaviria</taxon>
        <taxon>Heunggongvirae</taxon>
        <taxon>Uroviricota</taxon>
        <taxon>Caudoviricetes</taxon>
        <taxon>Mesyanzhinovviridae</taxon>
        <taxon>Bradleyvirinae</taxon>
        <taxon>Abidjanvirus</taxon>
        <taxon>Abidjanvirus Ab18</taxon>
        <taxon>Pseudomonas virus Ab18</taxon>
    </lineage>
</organism>
<dbReference type="InterPro" id="IPR024530">
    <property type="entry name" value="QSregVF_b"/>
</dbReference>
<dbReference type="GO" id="GO:0003676">
    <property type="term" value="F:nucleic acid binding"/>
    <property type="evidence" value="ECO:0007669"/>
    <property type="project" value="InterPro"/>
</dbReference>
<reference evidence="4 5" key="1">
    <citation type="journal article" date="2015" name="PLoS ONE">
        <title>Investigation of a Large Collection of Pseudomonas aeruginosa Bacteriophages Collected from a Single Environmental Source in Abidjan, Cote d'Ivoire.</title>
        <authorList>
            <person name="Essoh C."/>
            <person name="Latino L."/>
            <person name="Midoux C."/>
            <person name="Blouin Y."/>
            <person name="Loukou G."/>
            <person name="Nguetta S.P."/>
            <person name="Lathro S."/>
            <person name="Cablanmian A."/>
            <person name="Kouassi A.K."/>
            <person name="Vergnaud G."/>
            <person name="Pourcel C."/>
        </authorList>
    </citation>
    <scope>NUCLEOTIDE SEQUENCE [LARGE SCALE GENOMIC DNA]</scope>
    <source>
        <strain evidence="4">Ab18</strain>
    </source>
</reference>
<dbReference type="GeneID" id="23680025"/>
<dbReference type="Gene3D" id="3.30.420.10">
    <property type="entry name" value="Ribonuclease H-like superfamily/Ribonuclease H"/>
    <property type="match status" value="1"/>
</dbReference>
<dbReference type="KEGG" id="vg:23680025"/>
<keyword evidence="5" id="KW-1185">Reference proteome</keyword>
<dbReference type="EMBL" id="LN610577">
    <property type="protein sequence ID" value="CEF89679.1"/>
    <property type="molecule type" value="Genomic_DNA"/>
</dbReference>
<sequence length="229" mass="25692">MTEQHRAYVFDTETTGKHRPAIVETALLPMHIAEGFPLPAAMQAEVRRWNPGKPIEAGAWATHFIEDADVANERPSSEFALPSHNHYLIGHNVDYDWDVAGKPKNVRRICTLAISKTLWPEMESHKQLAVLYTLNPGMAKQLGRDAHSAGADVLMCAEILRHAALKVGGWDSWEAVWAFSEQARVPKVMPFGKHKGEPIGNLPQGYVHWALKNLTDMDEYLRRALEEVA</sequence>
<keyword evidence="2" id="KW-0378">Hydrolase</keyword>
<evidence type="ECO:0000256" key="1">
    <source>
        <dbReference type="ARBA" id="ARBA00022722"/>
    </source>
</evidence>
<gene>
    <name evidence="4" type="primary">ORF40</name>
</gene>
<dbReference type="OrthoDB" id="20253at10239"/>